<feature type="region of interest" description="Disordered" evidence="1">
    <location>
        <begin position="268"/>
        <end position="375"/>
    </location>
</feature>
<dbReference type="VEuPathDB" id="FungiDB:SCHCODRAFT_02619951"/>
<protein>
    <submittedName>
        <fullName evidence="2">Expressed protein</fullName>
    </submittedName>
</protein>
<dbReference type="GeneID" id="9596026"/>
<dbReference type="InParanoid" id="D8Q1Y9"/>
<evidence type="ECO:0000313" key="3">
    <source>
        <dbReference type="Proteomes" id="UP000007431"/>
    </source>
</evidence>
<dbReference type="eggNOG" id="ENOG502SNB8">
    <property type="taxonomic scope" value="Eukaryota"/>
</dbReference>
<dbReference type="HOGENOM" id="CLU_738009_0_0_1"/>
<dbReference type="EMBL" id="GL377305">
    <property type="protein sequence ID" value="EFI98589.1"/>
    <property type="molecule type" value="Genomic_DNA"/>
</dbReference>
<keyword evidence="3" id="KW-1185">Reference proteome</keyword>
<feature type="region of interest" description="Disordered" evidence="1">
    <location>
        <begin position="219"/>
        <end position="256"/>
    </location>
</feature>
<proteinExistence type="predicted"/>
<feature type="compositionally biased region" description="Basic and acidic residues" evidence="1">
    <location>
        <begin position="311"/>
        <end position="334"/>
    </location>
</feature>
<organism evidence="3">
    <name type="scientific">Schizophyllum commune (strain H4-8 / FGSC 9210)</name>
    <name type="common">Split gill fungus</name>
    <dbReference type="NCBI Taxonomy" id="578458"/>
    <lineage>
        <taxon>Eukaryota</taxon>
        <taxon>Fungi</taxon>
        <taxon>Dikarya</taxon>
        <taxon>Basidiomycota</taxon>
        <taxon>Agaricomycotina</taxon>
        <taxon>Agaricomycetes</taxon>
        <taxon>Agaricomycetidae</taxon>
        <taxon>Agaricales</taxon>
        <taxon>Schizophyllaceae</taxon>
        <taxon>Schizophyllum</taxon>
    </lineage>
</organism>
<sequence>MPALVSQIGNARNAPHKGAHPPFSLPPAPGGAFHEPPRALDASTHSNIATWASNVAPGEPAPQSPRTQHIPHEARHKHHSSKHAPPAVPLPPTNVPTVDASAADLARLGYTSFFVDLPRRERRESNARPATAAASDSESSSTPTVTKKSGFSKTFKAFSKTMPRLDALRFQSTPALNSEPVEEKKASSSKPKRFPVGKQPAPMENELALMQFLGGGKVEKHARDVMRQTAPRSRRTSTGGGVRAAYRDANGQHWLDRDEAMEYRGLLADDALGKENGRRRGSVSEEGQAHSSKASRGRDSRRPPPPPLHLAHPDRLNRPSRRAESTHASRHEFTDSFNPAPPLSAALPSRRDTSKVRPSSSKGRSLVPAFFTRKT</sequence>
<evidence type="ECO:0000313" key="2">
    <source>
        <dbReference type="EMBL" id="EFI98589.1"/>
    </source>
</evidence>
<accession>D8Q1Y9</accession>
<name>D8Q1Y9_SCHCM</name>
<evidence type="ECO:0000256" key="1">
    <source>
        <dbReference type="SAM" id="MobiDB-lite"/>
    </source>
</evidence>
<gene>
    <name evidence="2" type="ORF">SCHCODRAFT_256972</name>
</gene>
<feature type="region of interest" description="Disordered" evidence="1">
    <location>
        <begin position="170"/>
        <end position="202"/>
    </location>
</feature>
<dbReference type="OMA" id="HERARHH"/>
<dbReference type="AlphaFoldDB" id="D8Q1Y9"/>
<feature type="region of interest" description="Disordered" evidence="1">
    <location>
        <begin position="121"/>
        <end position="148"/>
    </location>
</feature>
<feature type="compositionally biased region" description="Polar residues" evidence="1">
    <location>
        <begin position="43"/>
        <end position="53"/>
    </location>
</feature>
<feature type="region of interest" description="Disordered" evidence="1">
    <location>
        <begin position="1"/>
        <end position="93"/>
    </location>
</feature>
<dbReference type="OrthoDB" id="3233731at2759"/>
<dbReference type="KEGG" id="scm:SCHCO_02619951"/>
<feature type="compositionally biased region" description="Low complexity" evidence="1">
    <location>
        <begin position="130"/>
        <end position="146"/>
    </location>
</feature>
<dbReference type="RefSeq" id="XP_003033492.1">
    <property type="nucleotide sequence ID" value="XM_003033446.1"/>
</dbReference>
<dbReference type="Proteomes" id="UP000007431">
    <property type="component" value="Unassembled WGS sequence"/>
</dbReference>
<reference evidence="2 3" key="1">
    <citation type="journal article" date="2010" name="Nat. Biotechnol.">
        <title>Genome sequence of the model mushroom Schizophyllum commune.</title>
        <authorList>
            <person name="Ohm R.A."/>
            <person name="de Jong J.F."/>
            <person name="Lugones L.G."/>
            <person name="Aerts A."/>
            <person name="Kothe E."/>
            <person name="Stajich J.E."/>
            <person name="de Vries R.P."/>
            <person name="Record E."/>
            <person name="Levasseur A."/>
            <person name="Baker S.E."/>
            <person name="Bartholomew K.A."/>
            <person name="Coutinho P.M."/>
            <person name="Erdmann S."/>
            <person name="Fowler T.J."/>
            <person name="Gathman A.C."/>
            <person name="Lombard V."/>
            <person name="Henrissat B."/>
            <person name="Knabe N."/>
            <person name="Kuees U."/>
            <person name="Lilly W.W."/>
            <person name="Lindquist E."/>
            <person name="Lucas S."/>
            <person name="Magnuson J.K."/>
            <person name="Piumi F."/>
            <person name="Raudaskoski M."/>
            <person name="Salamov A."/>
            <person name="Schmutz J."/>
            <person name="Schwarze F.W.M.R."/>
            <person name="vanKuyk P.A."/>
            <person name="Horton J.S."/>
            <person name="Grigoriev I.V."/>
            <person name="Woesten H.A.B."/>
        </authorList>
    </citation>
    <scope>NUCLEOTIDE SEQUENCE [LARGE SCALE GENOMIC DNA]</scope>
    <source>
        <strain evidence="3">H4-8 / FGSC 9210</strain>
    </source>
</reference>